<dbReference type="InterPro" id="IPR043148">
    <property type="entry name" value="TagF_C"/>
</dbReference>
<evidence type="ECO:0000313" key="2">
    <source>
        <dbReference type="Proteomes" id="UP000184185"/>
    </source>
</evidence>
<dbReference type="GO" id="GO:0047355">
    <property type="term" value="F:CDP-glycerol glycerophosphotransferase activity"/>
    <property type="evidence" value="ECO:0007669"/>
    <property type="project" value="InterPro"/>
</dbReference>
<dbReference type="PANTHER" id="PTHR37316:SF3">
    <property type="entry name" value="TEICHOIC ACID GLYCEROL-PHOSPHATE TRANSFERASE"/>
    <property type="match status" value="1"/>
</dbReference>
<dbReference type="InterPro" id="IPR007554">
    <property type="entry name" value="Glycerophosphate_synth"/>
</dbReference>
<gene>
    <name evidence="1" type="ORF">SAMN02745725_02544</name>
</gene>
<sequence>MNYSENIYRLEEVFAKNQMVCFKISLLAQPEVRELYFDNYFDGLLFGKNNEKYAITTAFEGEYLVGSIMYDTYNNYKDIPSRLWVRNRIGDMYVEQPVIMNAKQAELAFGHKNKGVFVVENSLEFTFKNISVSPKLNNPFDIKREEEKKELDHWEVMVDSISVDKKAIKISGAFSEGIVKNSEKMKEAAYCLMWRDNKTKQKYYFHTEEISSDRFSYELAVSEMDELGKNEYNDANFSWFIVDGNKKEHTIFLSKDVISSPVELPTRDINAIICKKDDSTINMRVNTIIMFTYSENFNDGRSIILGFKKKSYDSRVKRFIIQRVNTNIESNLPFTVYKETDKYIYYEVCLTWENIENDFKPGVRQLFVEVENGVDVERHNLKLKRIAQVKENYYIVSPHPFVLVNGYAHSCLLYLDSSNNLKCNVRNNVLKMKVDSTEVKNNNLSMLLSWKKEPYFEKPNKVMVVTDAGEEIEERVTAAKDNVLVSIKLKKYFDCEENIVLKPELYFDNDVKVKVENNFNRPVVNNRETMSFSHIERVTSKKYKRVWGNHVSKSYSIGITEDSNLFKFMGMWLYEKDRLCLKIDWIDEDENHQVNNISVVLRDKVSEETIVMNRELLVEDEYIYYVDINSLPKKSFLPCVQLDNGMLSYIEMVDGAFSIKSSTTKKKISVNKTDNIMSFAVEDLLLFEDDERREEALAIVQKATDEKSLNSKKIWLIGENLGLSARDNGLAFFEYCMKHKDEVDAEFYFVTKEENEDLEALSEYMDNVVFYDSTRHLYLDELAEFYIVSHGVRDVMPSLYHDKTGKFRKPIIYLQHGIAGMKIFDISNKSYGGSIRKFIVSSENEKELLVDNSQFWDDEMVSTGLARYDKLTVCEKNDGKYIWVMPTWRDWLIKSESTFAKSDFYLYYSKVLSDKQLIKSLRKAGQKLVFSLHIEFEKYKPLFDKFENDVIHITDMHEVKISDRVKECSMIATDYSSIIFDIVYSKKPAVFFQFDSELYNKYRGSYVDMKKELPGVVTYTPEAFLEELINNINTNFRLTDIHKKNAKRYFDYCDTDNSKRIYDSIIECREEMADEY</sequence>
<dbReference type="EMBL" id="FQYQ01000022">
    <property type="protein sequence ID" value="SHJ43717.1"/>
    <property type="molecule type" value="Genomic_DNA"/>
</dbReference>
<dbReference type="SUPFAM" id="SSF53756">
    <property type="entry name" value="UDP-Glycosyltransferase/glycogen phosphorylase"/>
    <property type="match status" value="1"/>
</dbReference>
<dbReference type="GO" id="GO:0016020">
    <property type="term" value="C:membrane"/>
    <property type="evidence" value="ECO:0007669"/>
    <property type="project" value="InterPro"/>
</dbReference>
<proteinExistence type="predicted"/>
<dbReference type="Gene3D" id="3.40.50.12580">
    <property type="match status" value="1"/>
</dbReference>
<dbReference type="OrthoDB" id="9807097at2"/>
<evidence type="ECO:0000313" key="1">
    <source>
        <dbReference type="EMBL" id="SHJ43717.1"/>
    </source>
</evidence>
<dbReference type="Pfam" id="PF04464">
    <property type="entry name" value="Glyphos_transf"/>
    <property type="match status" value="1"/>
</dbReference>
<protein>
    <submittedName>
        <fullName evidence="1">CDP-glycerol glycerophosphotransferase, TagB/SpsB family</fullName>
    </submittedName>
</protein>
<dbReference type="Proteomes" id="UP000184185">
    <property type="component" value="Unassembled WGS sequence"/>
</dbReference>
<accession>A0A1M6JAK5</accession>
<reference evidence="1 2" key="1">
    <citation type="submission" date="2016-11" db="EMBL/GenBank/DDBJ databases">
        <authorList>
            <person name="Jaros S."/>
            <person name="Januszkiewicz K."/>
            <person name="Wedrychowicz H."/>
        </authorList>
    </citation>
    <scope>NUCLEOTIDE SEQUENCE [LARGE SCALE GENOMIC DNA]</scope>
    <source>
        <strain evidence="1 2">DSM 14809</strain>
    </source>
</reference>
<dbReference type="RefSeq" id="WP_072918664.1">
    <property type="nucleotide sequence ID" value="NZ_FQYQ01000022.1"/>
</dbReference>
<dbReference type="AlphaFoldDB" id="A0A1M6JAK5"/>
<keyword evidence="2" id="KW-1185">Reference proteome</keyword>
<name>A0A1M6JAK5_PSEXY</name>
<dbReference type="PANTHER" id="PTHR37316">
    <property type="entry name" value="TEICHOIC ACID GLYCEROL-PHOSPHATE PRIMASE"/>
    <property type="match status" value="1"/>
</dbReference>
<dbReference type="InterPro" id="IPR051612">
    <property type="entry name" value="Teichoic_Acid_Biosynth"/>
</dbReference>
<organism evidence="1 2">
    <name type="scientific">Pseudobutyrivibrio xylanivorans DSM 14809</name>
    <dbReference type="NCBI Taxonomy" id="1123012"/>
    <lineage>
        <taxon>Bacteria</taxon>
        <taxon>Bacillati</taxon>
        <taxon>Bacillota</taxon>
        <taxon>Clostridia</taxon>
        <taxon>Lachnospirales</taxon>
        <taxon>Lachnospiraceae</taxon>
        <taxon>Pseudobutyrivibrio</taxon>
    </lineage>
</organism>
<keyword evidence="1" id="KW-0808">Transferase</keyword>